<sequence length="100" mass="11178">MKNVVSAPKTDMFRIRINPELRQQLEEVYGKNGLTLTDAVNVFFQQSLNAGGFPFTVNENNAEIIKGKAMARLMKELAAAQNDPVTHSEEDVYAMFGVEK</sequence>
<evidence type="ECO:0000313" key="2">
    <source>
        <dbReference type="Proteomes" id="UP001477672"/>
    </source>
</evidence>
<dbReference type="InterPro" id="IPR013321">
    <property type="entry name" value="Arc_rbn_hlx_hlx"/>
</dbReference>
<protein>
    <submittedName>
        <fullName evidence="1">Type II toxin-antitoxin system RelB/DinJ family antitoxin</fullName>
    </submittedName>
</protein>
<organism evidence="1 2">
    <name type="scientific">Ruthenibacterium intestinale</name>
    <dbReference type="NCBI Taxonomy" id="3133163"/>
    <lineage>
        <taxon>Bacteria</taxon>
        <taxon>Bacillati</taxon>
        <taxon>Bacillota</taxon>
        <taxon>Clostridia</taxon>
        <taxon>Eubacteriales</taxon>
        <taxon>Oscillospiraceae</taxon>
        <taxon>Ruthenibacterium</taxon>
    </lineage>
</organism>
<reference evidence="1 2" key="1">
    <citation type="submission" date="2024-03" db="EMBL/GenBank/DDBJ databases">
        <title>Human intestinal bacterial collection.</title>
        <authorList>
            <person name="Pauvert C."/>
            <person name="Hitch T.C.A."/>
            <person name="Clavel T."/>
        </authorList>
    </citation>
    <scope>NUCLEOTIDE SEQUENCE [LARGE SCALE GENOMIC DNA]</scope>
    <source>
        <strain evidence="1 2">CLA-JM-H11</strain>
    </source>
</reference>
<name>A0ABV1GIU9_9FIRM</name>
<gene>
    <name evidence="1" type="ORF">WMO24_14270</name>
</gene>
<dbReference type="Pfam" id="PF04221">
    <property type="entry name" value="RelB"/>
    <property type="match status" value="1"/>
</dbReference>
<dbReference type="InterPro" id="IPR007337">
    <property type="entry name" value="RelB/DinJ"/>
</dbReference>
<dbReference type="Proteomes" id="UP001477672">
    <property type="component" value="Unassembled WGS sequence"/>
</dbReference>
<keyword evidence="2" id="KW-1185">Reference proteome</keyword>
<dbReference type="EMBL" id="JBBMFA010000111">
    <property type="protein sequence ID" value="MEQ2521582.1"/>
    <property type="molecule type" value="Genomic_DNA"/>
</dbReference>
<comment type="caution">
    <text evidence="1">The sequence shown here is derived from an EMBL/GenBank/DDBJ whole genome shotgun (WGS) entry which is preliminary data.</text>
</comment>
<evidence type="ECO:0000313" key="1">
    <source>
        <dbReference type="EMBL" id="MEQ2521582.1"/>
    </source>
</evidence>
<dbReference type="Gene3D" id="1.10.1220.10">
    <property type="entry name" value="Met repressor-like"/>
    <property type="match status" value="1"/>
</dbReference>
<dbReference type="RefSeq" id="WP_349217039.1">
    <property type="nucleotide sequence ID" value="NZ_JBBMFA010000111.1"/>
</dbReference>
<accession>A0ABV1GIU9</accession>
<proteinExistence type="predicted"/>